<name>A0A9P4HMQ4_9PLEO</name>
<evidence type="ECO:0000313" key="1">
    <source>
        <dbReference type="EMBL" id="KAF2036350.1"/>
    </source>
</evidence>
<keyword evidence="2" id="KW-1185">Reference proteome</keyword>
<dbReference type="OrthoDB" id="3783521at2759"/>
<proteinExistence type="predicted"/>
<comment type="caution">
    <text evidence="1">The sequence shown here is derived from an EMBL/GenBank/DDBJ whole genome shotgun (WGS) entry which is preliminary data.</text>
</comment>
<sequence length="398" mass="45058">MNPLQILAADVEATVRKGVVATQVTSHGIFLPKDIVLEERIFDVACRVAIQLTPQLRSSNFHTWEFFRQIKTEEEARQNAPRFREATYPFATCLDMATEAARCLNAAIRQDANLAKYANCAKVVTDCKPGAITSARELHCLTMICFEDCCICIDLCAQPTAFKVKPGTAYESDIHSFTYAYVQGRERTRLLVDCTTYDSKPVDTFFAELTPFYEITKPVYEELIRFAIRAKLGRQTPLGELPSRKTIQARGILKGRPSNPFIDQVPLEGDNYITETLALRVDFVEQELLLAIPYGDWLLKPGNAYYLERLRGHSEFKCGINLTAHVTAHFHLRLGTELRVHLPLDGFKAQVLIKLQLMDDIWTVLGMPKGELLRTAYVVLDVWKKRIFPQEPQVAIAA</sequence>
<evidence type="ECO:0000313" key="2">
    <source>
        <dbReference type="Proteomes" id="UP000799777"/>
    </source>
</evidence>
<accession>A0A9P4HMQ4</accession>
<reference evidence="1" key="1">
    <citation type="journal article" date="2020" name="Stud. Mycol.">
        <title>101 Dothideomycetes genomes: a test case for predicting lifestyles and emergence of pathogens.</title>
        <authorList>
            <person name="Haridas S."/>
            <person name="Albert R."/>
            <person name="Binder M."/>
            <person name="Bloem J."/>
            <person name="Labutti K."/>
            <person name="Salamov A."/>
            <person name="Andreopoulos B."/>
            <person name="Baker S."/>
            <person name="Barry K."/>
            <person name="Bills G."/>
            <person name="Bluhm B."/>
            <person name="Cannon C."/>
            <person name="Castanera R."/>
            <person name="Culley D."/>
            <person name="Daum C."/>
            <person name="Ezra D."/>
            <person name="Gonzalez J."/>
            <person name="Henrissat B."/>
            <person name="Kuo A."/>
            <person name="Liang C."/>
            <person name="Lipzen A."/>
            <person name="Lutzoni F."/>
            <person name="Magnuson J."/>
            <person name="Mondo S."/>
            <person name="Nolan M."/>
            <person name="Ohm R."/>
            <person name="Pangilinan J."/>
            <person name="Park H.-J."/>
            <person name="Ramirez L."/>
            <person name="Alfaro M."/>
            <person name="Sun H."/>
            <person name="Tritt A."/>
            <person name="Yoshinaga Y."/>
            <person name="Zwiers L.-H."/>
            <person name="Turgeon B."/>
            <person name="Goodwin S."/>
            <person name="Spatafora J."/>
            <person name="Crous P."/>
            <person name="Grigoriev I."/>
        </authorList>
    </citation>
    <scope>NUCLEOTIDE SEQUENCE</scope>
    <source>
        <strain evidence="1">CBS 110217</strain>
    </source>
</reference>
<gene>
    <name evidence="1" type="ORF">EK21DRAFT_52564</name>
</gene>
<organism evidence="1 2">
    <name type="scientific">Setomelanomma holmii</name>
    <dbReference type="NCBI Taxonomy" id="210430"/>
    <lineage>
        <taxon>Eukaryota</taxon>
        <taxon>Fungi</taxon>
        <taxon>Dikarya</taxon>
        <taxon>Ascomycota</taxon>
        <taxon>Pezizomycotina</taxon>
        <taxon>Dothideomycetes</taxon>
        <taxon>Pleosporomycetidae</taxon>
        <taxon>Pleosporales</taxon>
        <taxon>Pleosporineae</taxon>
        <taxon>Phaeosphaeriaceae</taxon>
        <taxon>Setomelanomma</taxon>
    </lineage>
</organism>
<dbReference type="AlphaFoldDB" id="A0A9P4HMQ4"/>
<protein>
    <submittedName>
        <fullName evidence="1">Uncharacterized protein</fullName>
    </submittedName>
</protein>
<dbReference type="Proteomes" id="UP000799777">
    <property type="component" value="Unassembled WGS sequence"/>
</dbReference>
<dbReference type="EMBL" id="ML978155">
    <property type="protein sequence ID" value="KAF2036350.1"/>
    <property type="molecule type" value="Genomic_DNA"/>
</dbReference>